<comment type="caution">
    <text evidence="2">The sequence shown here is derived from an EMBL/GenBank/DDBJ whole genome shotgun (WGS) entry which is preliminary data.</text>
</comment>
<organism evidence="2 3">
    <name type="scientific">Dipteronia dyeriana</name>
    <dbReference type="NCBI Taxonomy" id="168575"/>
    <lineage>
        <taxon>Eukaryota</taxon>
        <taxon>Viridiplantae</taxon>
        <taxon>Streptophyta</taxon>
        <taxon>Embryophyta</taxon>
        <taxon>Tracheophyta</taxon>
        <taxon>Spermatophyta</taxon>
        <taxon>Magnoliopsida</taxon>
        <taxon>eudicotyledons</taxon>
        <taxon>Gunneridae</taxon>
        <taxon>Pentapetalae</taxon>
        <taxon>rosids</taxon>
        <taxon>malvids</taxon>
        <taxon>Sapindales</taxon>
        <taxon>Sapindaceae</taxon>
        <taxon>Hippocastanoideae</taxon>
        <taxon>Acereae</taxon>
        <taxon>Dipteronia</taxon>
    </lineage>
</organism>
<protein>
    <recommendedName>
        <fullName evidence="1">Transposase MuDR plant domain-containing protein</fullName>
    </recommendedName>
</protein>
<proteinExistence type="predicted"/>
<accession>A0AAD9WSS7</accession>
<evidence type="ECO:0000313" key="2">
    <source>
        <dbReference type="EMBL" id="KAK2641102.1"/>
    </source>
</evidence>
<name>A0AAD9WSS7_9ROSI</name>
<dbReference type="EMBL" id="JANJYI010000007">
    <property type="protein sequence ID" value="KAK2641102.1"/>
    <property type="molecule type" value="Genomic_DNA"/>
</dbReference>
<gene>
    <name evidence="2" type="ORF">Ddye_022865</name>
</gene>
<sequence length="112" mass="13027">NETGVDRMYDCNLRNEWKPDPSGHILLWVGQVFESVEEGREILSKYAIQEGFDLYKSKNDVRRLTYKCKGDECSWRIHVSSLPDDVTFKIRSITGDHVNCRKVMNNNEATTK</sequence>
<dbReference type="Pfam" id="PF03108">
    <property type="entry name" value="DBD_Tnp_Mut"/>
    <property type="match status" value="1"/>
</dbReference>
<dbReference type="Proteomes" id="UP001280121">
    <property type="component" value="Unassembled WGS sequence"/>
</dbReference>
<evidence type="ECO:0000313" key="3">
    <source>
        <dbReference type="Proteomes" id="UP001280121"/>
    </source>
</evidence>
<dbReference type="AlphaFoldDB" id="A0AAD9WSS7"/>
<feature type="domain" description="Transposase MuDR plant" evidence="1">
    <location>
        <begin position="27"/>
        <end position="90"/>
    </location>
</feature>
<keyword evidence="3" id="KW-1185">Reference proteome</keyword>
<feature type="non-terminal residue" evidence="2">
    <location>
        <position position="1"/>
    </location>
</feature>
<evidence type="ECO:0000259" key="1">
    <source>
        <dbReference type="Pfam" id="PF03108"/>
    </source>
</evidence>
<reference evidence="2" key="1">
    <citation type="journal article" date="2023" name="Plant J.">
        <title>Genome sequences and population genomics provide insights into the demographic history, inbreeding, and mutation load of two 'living fossil' tree species of Dipteronia.</title>
        <authorList>
            <person name="Feng Y."/>
            <person name="Comes H.P."/>
            <person name="Chen J."/>
            <person name="Zhu S."/>
            <person name="Lu R."/>
            <person name="Zhang X."/>
            <person name="Li P."/>
            <person name="Qiu J."/>
            <person name="Olsen K.M."/>
            <person name="Qiu Y."/>
        </authorList>
    </citation>
    <scope>NUCLEOTIDE SEQUENCE</scope>
    <source>
        <strain evidence="2">KIB01</strain>
    </source>
</reference>
<dbReference type="InterPro" id="IPR004332">
    <property type="entry name" value="Transposase_MuDR"/>
</dbReference>